<keyword evidence="4" id="KW-1185">Reference proteome</keyword>
<keyword evidence="2" id="KW-0408">Iron</keyword>
<dbReference type="EMBL" id="JALKFT010000031">
    <property type="protein sequence ID" value="MCK9878314.1"/>
    <property type="molecule type" value="Genomic_DNA"/>
</dbReference>
<dbReference type="CDD" id="cd11031">
    <property type="entry name" value="Cyp158A-like"/>
    <property type="match status" value="1"/>
</dbReference>
<dbReference type="PANTHER" id="PTHR46696:SF6">
    <property type="entry name" value="P450, PUTATIVE (EUROFUNG)-RELATED"/>
    <property type="match status" value="1"/>
</dbReference>
<evidence type="ECO:0000313" key="3">
    <source>
        <dbReference type="EMBL" id="MCK9878314.1"/>
    </source>
</evidence>
<keyword evidence="2" id="KW-0479">Metal-binding</keyword>
<dbReference type="PANTHER" id="PTHR46696">
    <property type="entry name" value="P450, PUTATIVE (EUROFUNG)-RELATED"/>
    <property type="match status" value="1"/>
</dbReference>
<keyword evidence="2" id="KW-0349">Heme</keyword>
<evidence type="ECO:0000313" key="4">
    <source>
        <dbReference type="Proteomes" id="UP001201873"/>
    </source>
</evidence>
<protein>
    <submittedName>
        <fullName evidence="3">Cytochrome P450</fullName>
    </submittedName>
</protein>
<dbReference type="InterPro" id="IPR002397">
    <property type="entry name" value="Cyt_P450_B"/>
</dbReference>
<sequence>MSVTETVQNTQDIPSFPFPDTFLPHTSTRIAELARQGPATRVRFGPSQLPIWLIVRTAPARAMLADPRFSRTRTLDFNPPLTAGQIPDPNSLLWLDPPAHTRIRRLVNAGFAHRRIERMRPFVRATAHARIDAMLAADTPADLRPLAFHLPIEVICHLLGVPDLDREKVRTWSESLFRFHLDPQAAAAGLGALYGYLGNLVRTRREARSTTVSAATDGLHNGVNSAEPQGLLDVILDAYEESLRDASTSAGETSPEAGDVPLTETELHSLTMTLLIGGFETTAGVMSNVLTTLLDDRSQWEWLVANPDGMPDAVEELLRYHPLSMTFPRVATEDVDLGDFVVRAGEVVVVPLAAMSRDPAVFPDPDRLDLTRTPVPNLTFGHGPHHCIGAHLARVELTELLTALIEKVPDLRLAVPAADLRYEVKAPIGRPEALPVTW</sequence>
<reference evidence="3 4" key="1">
    <citation type="submission" date="2022-04" db="EMBL/GenBank/DDBJ databases">
        <title>Genome diversity in the genus Frankia.</title>
        <authorList>
            <person name="Carlos-Shanley C."/>
            <person name="Hahn D."/>
        </authorList>
    </citation>
    <scope>NUCLEOTIDE SEQUENCE [LARGE SCALE GENOMIC DNA]</scope>
    <source>
        <strain evidence="3 4">Ag45/Mut15</strain>
    </source>
</reference>
<evidence type="ECO:0000256" key="1">
    <source>
        <dbReference type="ARBA" id="ARBA00010617"/>
    </source>
</evidence>
<dbReference type="PROSITE" id="PS00086">
    <property type="entry name" value="CYTOCHROME_P450"/>
    <property type="match status" value="1"/>
</dbReference>
<dbReference type="InterPro" id="IPR001128">
    <property type="entry name" value="Cyt_P450"/>
</dbReference>
<accession>A0ABT0K3G8</accession>
<dbReference type="SUPFAM" id="SSF48264">
    <property type="entry name" value="Cytochrome P450"/>
    <property type="match status" value="1"/>
</dbReference>
<keyword evidence="2" id="KW-0503">Monooxygenase</keyword>
<keyword evidence="2" id="KW-0560">Oxidoreductase</keyword>
<dbReference type="Pfam" id="PF00067">
    <property type="entry name" value="p450"/>
    <property type="match status" value="2"/>
</dbReference>
<dbReference type="PRINTS" id="PR00359">
    <property type="entry name" value="BP450"/>
</dbReference>
<evidence type="ECO:0000256" key="2">
    <source>
        <dbReference type="RuleBase" id="RU000461"/>
    </source>
</evidence>
<comment type="caution">
    <text evidence="3">The sequence shown here is derived from an EMBL/GenBank/DDBJ whole genome shotgun (WGS) entry which is preliminary data.</text>
</comment>
<dbReference type="InterPro" id="IPR036396">
    <property type="entry name" value="Cyt_P450_sf"/>
</dbReference>
<name>A0ABT0K3G8_9ACTN</name>
<organism evidence="3 4">
    <name type="scientific">Frankia umida</name>
    <dbReference type="NCBI Taxonomy" id="573489"/>
    <lineage>
        <taxon>Bacteria</taxon>
        <taxon>Bacillati</taxon>
        <taxon>Actinomycetota</taxon>
        <taxon>Actinomycetes</taxon>
        <taxon>Frankiales</taxon>
        <taxon>Frankiaceae</taxon>
        <taxon>Frankia</taxon>
    </lineage>
</organism>
<dbReference type="InterPro" id="IPR017972">
    <property type="entry name" value="Cyt_P450_CS"/>
</dbReference>
<comment type="similarity">
    <text evidence="1 2">Belongs to the cytochrome P450 family.</text>
</comment>
<gene>
    <name evidence="3" type="ORF">MXD59_21495</name>
</gene>
<dbReference type="RefSeq" id="WP_248826440.1">
    <property type="nucleotide sequence ID" value="NZ_JALKFT010000031.1"/>
</dbReference>
<dbReference type="Gene3D" id="1.10.630.10">
    <property type="entry name" value="Cytochrome P450"/>
    <property type="match status" value="1"/>
</dbReference>
<dbReference type="PRINTS" id="PR00385">
    <property type="entry name" value="P450"/>
</dbReference>
<dbReference type="Proteomes" id="UP001201873">
    <property type="component" value="Unassembled WGS sequence"/>
</dbReference>
<proteinExistence type="inferred from homology"/>